<feature type="region of interest" description="Disordered" evidence="1">
    <location>
        <begin position="71"/>
        <end position="95"/>
    </location>
</feature>
<protein>
    <submittedName>
        <fullName evidence="2">Uncharacterized protein</fullName>
    </submittedName>
</protein>
<comment type="caution">
    <text evidence="2">The sequence shown here is derived from an EMBL/GenBank/DDBJ whole genome shotgun (WGS) entry which is preliminary data.</text>
</comment>
<feature type="region of interest" description="Disordered" evidence="1">
    <location>
        <begin position="1"/>
        <end position="20"/>
    </location>
</feature>
<gene>
    <name evidence="2" type="ORF">JTE90_010889</name>
</gene>
<organism evidence="2 3">
    <name type="scientific">Oedothorax gibbosus</name>
    <dbReference type="NCBI Taxonomy" id="931172"/>
    <lineage>
        <taxon>Eukaryota</taxon>
        <taxon>Metazoa</taxon>
        <taxon>Ecdysozoa</taxon>
        <taxon>Arthropoda</taxon>
        <taxon>Chelicerata</taxon>
        <taxon>Arachnida</taxon>
        <taxon>Araneae</taxon>
        <taxon>Araneomorphae</taxon>
        <taxon>Entelegynae</taxon>
        <taxon>Araneoidea</taxon>
        <taxon>Linyphiidae</taxon>
        <taxon>Erigoninae</taxon>
        <taxon>Oedothorax</taxon>
    </lineage>
</organism>
<dbReference type="EMBL" id="JAFNEN010000433">
    <property type="protein sequence ID" value="KAG8183062.1"/>
    <property type="molecule type" value="Genomic_DNA"/>
</dbReference>
<sequence length="166" mass="19255">MFSESRENGPGTTMDMGYSNGNRNQQWYSETLESLAEACRRTPRGRLQTCIRNELVKRCRYSMLQDRFTTTTSEGNWGSHRRTEHDNYGYGQDGYGRNYEPRRRNFFHGGGRRQPQDDFVVMRRPTFYTSDAGGYHTSRGGGSYGGDEADEEDFHSYSDGESERYK</sequence>
<evidence type="ECO:0000256" key="1">
    <source>
        <dbReference type="SAM" id="MobiDB-lite"/>
    </source>
</evidence>
<feature type="region of interest" description="Disordered" evidence="1">
    <location>
        <begin position="129"/>
        <end position="166"/>
    </location>
</feature>
<keyword evidence="3" id="KW-1185">Reference proteome</keyword>
<reference evidence="2 3" key="1">
    <citation type="journal article" date="2022" name="Nat. Ecol. Evol.">
        <title>A masculinizing supergene underlies an exaggerated male reproductive morph in a spider.</title>
        <authorList>
            <person name="Hendrickx F."/>
            <person name="De Corte Z."/>
            <person name="Sonet G."/>
            <person name="Van Belleghem S.M."/>
            <person name="Kostlbacher S."/>
            <person name="Vangestel C."/>
        </authorList>
    </citation>
    <scope>NUCLEOTIDE SEQUENCE [LARGE SCALE GENOMIC DNA]</scope>
    <source>
        <strain evidence="2">W744_W776</strain>
    </source>
</reference>
<dbReference type="AlphaFoldDB" id="A0AAV6UFY0"/>
<name>A0AAV6UFY0_9ARAC</name>
<feature type="compositionally biased region" description="Basic and acidic residues" evidence="1">
    <location>
        <begin position="154"/>
        <end position="166"/>
    </location>
</feature>
<accession>A0AAV6UFY0</accession>
<evidence type="ECO:0000313" key="3">
    <source>
        <dbReference type="Proteomes" id="UP000827092"/>
    </source>
</evidence>
<evidence type="ECO:0000313" key="2">
    <source>
        <dbReference type="EMBL" id="KAG8183062.1"/>
    </source>
</evidence>
<proteinExistence type="predicted"/>
<dbReference type="Proteomes" id="UP000827092">
    <property type="component" value="Unassembled WGS sequence"/>
</dbReference>